<comment type="caution">
    <text evidence="3">The sequence shown here is derived from an EMBL/GenBank/DDBJ whole genome shotgun (WGS) entry which is preliminary data.</text>
</comment>
<dbReference type="InterPro" id="IPR000825">
    <property type="entry name" value="SUF_FeS_clus_asmbl_SufBD_core"/>
</dbReference>
<comment type="similarity">
    <text evidence="1">Belongs to the iron-sulfur cluster assembly SufBD family.</text>
</comment>
<dbReference type="InterPro" id="IPR037284">
    <property type="entry name" value="SUF_FeS_clus_asmbl_SufBD_sf"/>
</dbReference>
<evidence type="ECO:0000256" key="1">
    <source>
        <dbReference type="ARBA" id="ARBA00043967"/>
    </source>
</evidence>
<dbReference type="Pfam" id="PF01458">
    <property type="entry name" value="SUFBD_core"/>
    <property type="match status" value="1"/>
</dbReference>
<reference evidence="3 4" key="1">
    <citation type="journal article" date="2016" name="Nat. Commun.">
        <title>Thousands of microbial genomes shed light on interconnected biogeochemical processes in an aquifer system.</title>
        <authorList>
            <person name="Anantharaman K."/>
            <person name="Brown C.T."/>
            <person name="Hug L.A."/>
            <person name="Sharon I."/>
            <person name="Castelle C.J."/>
            <person name="Probst A.J."/>
            <person name="Thomas B.C."/>
            <person name="Singh A."/>
            <person name="Wilkins M.J."/>
            <person name="Karaoz U."/>
            <person name="Brodie E.L."/>
            <person name="Williams K.H."/>
            <person name="Hubbard S.S."/>
            <person name="Banfield J.F."/>
        </authorList>
    </citation>
    <scope>NUCLEOTIDE SEQUENCE [LARGE SCALE GENOMIC DNA]</scope>
</reference>
<protein>
    <recommendedName>
        <fullName evidence="2">SUF system FeS cluster assembly SufBD core domain-containing protein</fullName>
    </recommendedName>
</protein>
<evidence type="ECO:0000313" key="3">
    <source>
        <dbReference type="EMBL" id="OGZ46615.1"/>
    </source>
</evidence>
<proteinExistence type="inferred from homology"/>
<dbReference type="STRING" id="1802117.A3J54_01090"/>
<evidence type="ECO:0000259" key="2">
    <source>
        <dbReference type="Pfam" id="PF01458"/>
    </source>
</evidence>
<evidence type="ECO:0000313" key="4">
    <source>
        <dbReference type="Proteomes" id="UP000176576"/>
    </source>
</evidence>
<name>A0A1G2G8M4_9BACT</name>
<feature type="domain" description="SUF system FeS cluster assembly SufBD core" evidence="2">
    <location>
        <begin position="57"/>
        <end position="193"/>
    </location>
</feature>
<dbReference type="GO" id="GO:0016226">
    <property type="term" value="P:iron-sulfur cluster assembly"/>
    <property type="evidence" value="ECO:0007669"/>
    <property type="project" value="InterPro"/>
</dbReference>
<dbReference type="Proteomes" id="UP000176576">
    <property type="component" value="Unassembled WGS sequence"/>
</dbReference>
<dbReference type="PANTHER" id="PTHR30508">
    <property type="entry name" value="FES CLUSTER ASSEMBLY PROTEIN SUF"/>
    <property type="match status" value="1"/>
</dbReference>
<sequence>MMNTQEIYVPEGATKTLRLPSDFTSGDSYAILAHVLKGASLIIIETLQTILPCSIRLTVRLEGEGASVVDRSRYQGLGNAVLDIERVIVHIAPGTTSRVDARGIMHDASRALWRGRVLVEQGAKRAQAFLRHDAILTGKEAYMDAAPFLEIFTDDAICKHGASVRRIQPAELFYMKSRGVLEEEARNMLLEGFLAGTSR</sequence>
<accession>A0A1G2G8M4</accession>
<gene>
    <name evidence="3" type="ORF">A3J54_01090</name>
</gene>
<dbReference type="EMBL" id="MHNN01000007">
    <property type="protein sequence ID" value="OGZ46615.1"/>
    <property type="molecule type" value="Genomic_DNA"/>
</dbReference>
<organism evidence="3 4">
    <name type="scientific">Candidatus Ryanbacteria bacterium RIFCSPHIGHO2_02_FULL_45_13b</name>
    <dbReference type="NCBI Taxonomy" id="1802117"/>
    <lineage>
        <taxon>Bacteria</taxon>
        <taxon>Candidatus Ryaniibacteriota</taxon>
    </lineage>
</organism>
<dbReference type="SUPFAM" id="SSF101960">
    <property type="entry name" value="Stabilizer of iron transporter SufD"/>
    <property type="match status" value="1"/>
</dbReference>
<dbReference type="InterPro" id="IPR055346">
    <property type="entry name" value="Fe-S_cluster_assembly_SufBD"/>
</dbReference>
<dbReference type="PANTHER" id="PTHR30508:SF1">
    <property type="entry name" value="UPF0051 PROTEIN ABCI8, CHLOROPLASTIC-RELATED"/>
    <property type="match status" value="1"/>
</dbReference>
<dbReference type="AlphaFoldDB" id="A0A1G2G8M4"/>